<keyword evidence="7" id="KW-1185">Reference proteome</keyword>
<proteinExistence type="inferred from homology"/>
<dbReference type="Pfam" id="PF00612">
    <property type="entry name" value="IQ"/>
    <property type="match status" value="2"/>
</dbReference>
<dbReference type="PANTHER" id="PTHR32295:SF281">
    <property type="entry name" value="PROTEIN IQ-DOMAIN 31"/>
    <property type="match status" value="1"/>
</dbReference>
<evidence type="ECO:0000256" key="4">
    <source>
        <dbReference type="SAM" id="MobiDB-lite"/>
    </source>
</evidence>
<comment type="similarity">
    <text evidence="2">Belongs to the IQD family.</text>
</comment>
<gene>
    <name evidence="6" type="ORF">L484_001999</name>
</gene>
<dbReference type="AlphaFoldDB" id="W9S8J9"/>
<dbReference type="Proteomes" id="UP000030645">
    <property type="component" value="Unassembled WGS sequence"/>
</dbReference>
<dbReference type="PANTHER" id="PTHR32295">
    <property type="entry name" value="IQ-DOMAIN 5-RELATED"/>
    <property type="match status" value="1"/>
</dbReference>
<reference evidence="7" key="1">
    <citation type="submission" date="2013-01" db="EMBL/GenBank/DDBJ databases">
        <title>Draft Genome Sequence of a Mulberry Tree, Morus notabilis C.K. Schneid.</title>
        <authorList>
            <person name="He N."/>
            <person name="Zhao S."/>
        </authorList>
    </citation>
    <scope>NUCLEOTIDE SEQUENCE</scope>
</reference>
<keyword evidence="1" id="KW-0112">Calmodulin-binding</keyword>
<dbReference type="GO" id="GO:0005516">
    <property type="term" value="F:calmodulin binding"/>
    <property type="evidence" value="ECO:0007669"/>
    <property type="project" value="UniProtKB-KW"/>
</dbReference>
<comment type="subunit">
    <text evidence="3">Binds to multiple calmodulin (CaM) in the presence of Ca(2+) and CaM-like proteins.</text>
</comment>
<feature type="compositionally biased region" description="Polar residues" evidence="4">
    <location>
        <begin position="513"/>
        <end position="539"/>
    </location>
</feature>
<accession>W9S8J9</accession>
<sequence length="545" mass="60953">MGKSPGKWIKTVIFGKKSSKPSSQKKTALIEKKEAATAAAAASKTPSGENSDNGLTVNLANEKQNADLGKSVFLDSPNDISTAITEQQEQAVITAQAIFRGYLARRSVRAIKGMVRLQALIRGHLVRRQAIATLRCVQGIVRLQALFRGRRVRVSDVGSEGQIRAELSGSRAIPRPDKLSSNAFICELIASSHGTAMPLHLHHDTIIEPNCTWQWLERWSSSKFWEPLPKHKNTIDKNSHNKKGNNQTKKAELGRQKRVEGWVSTLNNRKHFSNQSPAYENQINNTRKFETREESPGQEHPKNELERVKQNLRRISASSKVVLACSESVVEKTKLTPKMISSSPTFEVPENSVAKSFEKTSDPSVAVSKSLEQNQVEVAPKTVTTEAKFDKLCDDHVSVEKHPLDYVEKVEDVAQKDTERIYKEDKTSIMDFQARSNKRNLPRKLEYPEFVPQRSPSLPNYMVATESAKAKLRGFSSPRHDQDEVETGGFTRRHSLPLSTDCKFSLISQQNERLIQASSRGESKSSPLSSSNGHGNTLEQIRILQ</sequence>
<dbReference type="EMBL" id="KE345143">
    <property type="protein sequence ID" value="EXB94287.1"/>
    <property type="molecule type" value="Genomic_DNA"/>
</dbReference>
<dbReference type="eggNOG" id="ENOG502QTUQ">
    <property type="taxonomic scope" value="Eukaryota"/>
</dbReference>
<organism evidence="6 7">
    <name type="scientific">Morus notabilis</name>
    <dbReference type="NCBI Taxonomy" id="981085"/>
    <lineage>
        <taxon>Eukaryota</taxon>
        <taxon>Viridiplantae</taxon>
        <taxon>Streptophyta</taxon>
        <taxon>Embryophyta</taxon>
        <taxon>Tracheophyta</taxon>
        <taxon>Spermatophyta</taxon>
        <taxon>Magnoliopsida</taxon>
        <taxon>eudicotyledons</taxon>
        <taxon>Gunneridae</taxon>
        <taxon>Pentapetalae</taxon>
        <taxon>rosids</taxon>
        <taxon>fabids</taxon>
        <taxon>Rosales</taxon>
        <taxon>Moraceae</taxon>
        <taxon>Moreae</taxon>
        <taxon>Morus</taxon>
    </lineage>
</organism>
<feature type="region of interest" description="Disordered" evidence="4">
    <location>
        <begin position="231"/>
        <end position="256"/>
    </location>
</feature>
<feature type="region of interest" description="Disordered" evidence="4">
    <location>
        <begin position="473"/>
        <end position="492"/>
    </location>
</feature>
<evidence type="ECO:0000256" key="2">
    <source>
        <dbReference type="ARBA" id="ARBA00024341"/>
    </source>
</evidence>
<evidence type="ECO:0000259" key="5">
    <source>
        <dbReference type="Pfam" id="PF13178"/>
    </source>
</evidence>
<evidence type="ECO:0000256" key="3">
    <source>
        <dbReference type="ARBA" id="ARBA00024378"/>
    </source>
</evidence>
<dbReference type="InterPro" id="IPR000048">
    <property type="entry name" value="IQ_motif_EF-hand-BS"/>
</dbReference>
<dbReference type="InterPro" id="IPR025064">
    <property type="entry name" value="DUF4005"/>
</dbReference>
<dbReference type="STRING" id="981085.W9S8J9"/>
<dbReference type="SMART" id="SM00015">
    <property type="entry name" value="IQ"/>
    <property type="match status" value="2"/>
</dbReference>
<evidence type="ECO:0000256" key="1">
    <source>
        <dbReference type="ARBA" id="ARBA00022860"/>
    </source>
</evidence>
<dbReference type="Pfam" id="PF13178">
    <property type="entry name" value="DUF4005"/>
    <property type="match status" value="1"/>
</dbReference>
<dbReference type="PROSITE" id="PS50096">
    <property type="entry name" value="IQ"/>
    <property type="match status" value="2"/>
</dbReference>
<evidence type="ECO:0000313" key="7">
    <source>
        <dbReference type="Proteomes" id="UP000030645"/>
    </source>
</evidence>
<feature type="region of interest" description="Disordered" evidence="4">
    <location>
        <begin position="513"/>
        <end position="545"/>
    </location>
</feature>
<feature type="domain" description="DUF4005" evidence="5">
    <location>
        <begin position="450"/>
        <end position="522"/>
    </location>
</feature>
<name>W9S8J9_9ROSA</name>
<evidence type="ECO:0000313" key="6">
    <source>
        <dbReference type="EMBL" id="EXB94287.1"/>
    </source>
</evidence>
<protein>
    <submittedName>
        <fullName evidence="6">Protein IQ-DOMAIN 31</fullName>
    </submittedName>
</protein>